<reference evidence="3 4" key="1">
    <citation type="submission" date="2019-07" db="EMBL/GenBank/DDBJ databases">
        <title>Whole genome shotgun sequence of Segetibacter aerophilus NBRC 106135.</title>
        <authorList>
            <person name="Hosoyama A."/>
            <person name="Uohara A."/>
            <person name="Ohji S."/>
            <person name="Ichikawa N."/>
        </authorList>
    </citation>
    <scope>NUCLEOTIDE SEQUENCE [LARGE SCALE GENOMIC DNA]</scope>
    <source>
        <strain evidence="3 4">NBRC 106135</strain>
    </source>
</reference>
<dbReference type="Gene3D" id="3.40.50.720">
    <property type="entry name" value="NAD(P)-binding Rossmann-like Domain"/>
    <property type="match status" value="1"/>
</dbReference>
<organism evidence="3 4">
    <name type="scientific">Segetibacter aerophilus</name>
    <dbReference type="NCBI Taxonomy" id="670293"/>
    <lineage>
        <taxon>Bacteria</taxon>
        <taxon>Pseudomonadati</taxon>
        <taxon>Bacteroidota</taxon>
        <taxon>Chitinophagia</taxon>
        <taxon>Chitinophagales</taxon>
        <taxon>Chitinophagaceae</taxon>
        <taxon>Segetibacter</taxon>
    </lineage>
</organism>
<sequence>MKVVIIGSGNVATVLGKKILRSEHEIIQVASRSAPQVEALAASLHTKYTTDLSNINRSADIYIVAVSDAAISSVALQLELGDKLVVHTAAAVSKDVLAQTSNFYGVLYPVQTLKKEVITTPAIPILIDGNSNETKELLTQFAKGWADDVSIANDEERLQLHVAAVFANNFTNHLIAVAEQLCDKNSIQFNLLKPLIKETIARIEGHRAEDVQTGPAIRKDFGTIAKHEKVLEKHPKALGLYKAVTSSIIRFYHLDKE</sequence>
<feature type="domain" description="DUF2520" evidence="2">
    <location>
        <begin position="123"/>
        <end position="247"/>
    </location>
</feature>
<feature type="domain" description="Pyrroline-5-carboxylate reductase catalytic N-terminal" evidence="1">
    <location>
        <begin position="2"/>
        <end position="90"/>
    </location>
</feature>
<dbReference type="EMBL" id="BJYT01000002">
    <property type="protein sequence ID" value="GEO08426.1"/>
    <property type="molecule type" value="Genomic_DNA"/>
</dbReference>
<dbReference type="Pfam" id="PF03807">
    <property type="entry name" value="F420_oxidored"/>
    <property type="match status" value="1"/>
</dbReference>
<dbReference type="Proteomes" id="UP000321513">
    <property type="component" value="Unassembled WGS sequence"/>
</dbReference>
<dbReference type="SUPFAM" id="SSF51735">
    <property type="entry name" value="NAD(P)-binding Rossmann-fold domains"/>
    <property type="match status" value="1"/>
</dbReference>
<dbReference type="InterPro" id="IPR028939">
    <property type="entry name" value="P5C_Rdtase_cat_N"/>
</dbReference>
<evidence type="ECO:0000313" key="3">
    <source>
        <dbReference type="EMBL" id="GEO08426.1"/>
    </source>
</evidence>
<dbReference type="PANTHER" id="PTHR40459:SF1">
    <property type="entry name" value="CONSERVED HYPOTHETICAL ALANINE AND LEUCINE RICH PROTEIN"/>
    <property type="match status" value="1"/>
</dbReference>
<dbReference type="InterPro" id="IPR018931">
    <property type="entry name" value="DUF2520"/>
</dbReference>
<evidence type="ECO:0000313" key="4">
    <source>
        <dbReference type="Proteomes" id="UP000321513"/>
    </source>
</evidence>
<evidence type="ECO:0000259" key="2">
    <source>
        <dbReference type="Pfam" id="PF10728"/>
    </source>
</evidence>
<dbReference type="Pfam" id="PF10728">
    <property type="entry name" value="DUF2520"/>
    <property type="match status" value="1"/>
</dbReference>
<accession>A0A512B8Y6</accession>
<dbReference type="InterPro" id="IPR036291">
    <property type="entry name" value="NAD(P)-bd_dom_sf"/>
</dbReference>
<proteinExistence type="predicted"/>
<dbReference type="InterPro" id="IPR008927">
    <property type="entry name" value="6-PGluconate_DH-like_C_sf"/>
</dbReference>
<dbReference type="OrthoDB" id="9810755at2"/>
<name>A0A512B8Y6_9BACT</name>
<dbReference type="InterPro" id="IPR037108">
    <property type="entry name" value="TM1727-like_C_sf"/>
</dbReference>
<comment type="caution">
    <text evidence="3">The sequence shown here is derived from an EMBL/GenBank/DDBJ whole genome shotgun (WGS) entry which is preliminary data.</text>
</comment>
<dbReference type="AlphaFoldDB" id="A0A512B8Y6"/>
<dbReference type="SUPFAM" id="SSF48179">
    <property type="entry name" value="6-phosphogluconate dehydrogenase C-terminal domain-like"/>
    <property type="match status" value="1"/>
</dbReference>
<gene>
    <name evidence="3" type="ORF">SAE01_09220</name>
</gene>
<dbReference type="RefSeq" id="WP_147202481.1">
    <property type="nucleotide sequence ID" value="NZ_BJYT01000002.1"/>
</dbReference>
<protein>
    <recommendedName>
        <fullName evidence="5">DUF2520 domain-containing protein</fullName>
    </recommendedName>
</protein>
<evidence type="ECO:0008006" key="5">
    <source>
        <dbReference type="Google" id="ProtNLM"/>
    </source>
</evidence>
<keyword evidence="4" id="KW-1185">Reference proteome</keyword>
<evidence type="ECO:0000259" key="1">
    <source>
        <dbReference type="Pfam" id="PF03807"/>
    </source>
</evidence>
<dbReference type="Gene3D" id="1.10.1040.20">
    <property type="entry name" value="ProC-like, C-terminal domain"/>
    <property type="match status" value="1"/>
</dbReference>
<dbReference type="PANTHER" id="PTHR40459">
    <property type="entry name" value="CONSERVED HYPOTHETICAL ALANINE AND LEUCINE RICH PROTEIN"/>
    <property type="match status" value="1"/>
</dbReference>